<name>A0A1M7KK11_9FIRM</name>
<dbReference type="InterPro" id="IPR016181">
    <property type="entry name" value="Acyl_CoA_acyltransferase"/>
</dbReference>
<keyword evidence="2" id="KW-0808">Transferase</keyword>
<evidence type="ECO:0000313" key="2">
    <source>
        <dbReference type="EMBL" id="SHM65735.1"/>
    </source>
</evidence>
<dbReference type="CDD" id="cd04301">
    <property type="entry name" value="NAT_SF"/>
    <property type="match status" value="1"/>
</dbReference>
<dbReference type="Gene3D" id="3.40.630.30">
    <property type="match status" value="1"/>
</dbReference>
<organism evidence="2 3">
    <name type="scientific">Anaerosporobacter mobilis DSM 15930</name>
    <dbReference type="NCBI Taxonomy" id="1120996"/>
    <lineage>
        <taxon>Bacteria</taxon>
        <taxon>Bacillati</taxon>
        <taxon>Bacillota</taxon>
        <taxon>Clostridia</taxon>
        <taxon>Lachnospirales</taxon>
        <taxon>Lachnospiraceae</taxon>
        <taxon>Anaerosporobacter</taxon>
    </lineage>
</organism>
<keyword evidence="3" id="KW-1185">Reference proteome</keyword>
<sequence length="175" mass="19988">MNIIIELGNEKDIDELEKLYNDLNDYLAAGVNYPGWLKGVYPIREDAVKGIDGGFLYVARYNNEIIGSIILNHEPESAYSQVSWEIEADYSDVIVIHTFVVHPKYMKCGIGQKLMEFATSHSKEIKAKAIRLDVYEKNVPAIKLYEKQGYSYVGTVDLGYGEYGLDWFVLYEKVL</sequence>
<dbReference type="PROSITE" id="PS51186">
    <property type="entry name" value="GNAT"/>
    <property type="match status" value="1"/>
</dbReference>
<dbReference type="RefSeq" id="WP_073288703.1">
    <property type="nucleotide sequence ID" value="NZ_FRCP01000014.1"/>
</dbReference>
<dbReference type="STRING" id="1120996.SAMN02746066_02769"/>
<dbReference type="OrthoDB" id="357176at2"/>
<evidence type="ECO:0000259" key="1">
    <source>
        <dbReference type="PROSITE" id="PS51186"/>
    </source>
</evidence>
<reference evidence="2 3" key="1">
    <citation type="submission" date="2016-11" db="EMBL/GenBank/DDBJ databases">
        <authorList>
            <person name="Jaros S."/>
            <person name="Januszkiewicz K."/>
            <person name="Wedrychowicz H."/>
        </authorList>
    </citation>
    <scope>NUCLEOTIDE SEQUENCE [LARGE SCALE GENOMIC DNA]</scope>
    <source>
        <strain evidence="2 3">DSM 15930</strain>
    </source>
</reference>
<dbReference type="PANTHER" id="PTHR43617">
    <property type="entry name" value="L-AMINO ACID N-ACETYLTRANSFERASE"/>
    <property type="match status" value="1"/>
</dbReference>
<feature type="domain" description="N-acetyltransferase" evidence="1">
    <location>
        <begin position="3"/>
        <end position="175"/>
    </location>
</feature>
<dbReference type="SUPFAM" id="SSF55729">
    <property type="entry name" value="Acyl-CoA N-acyltransferases (Nat)"/>
    <property type="match status" value="1"/>
</dbReference>
<dbReference type="GO" id="GO:0016747">
    <property type="term" value="F:acyltransferase activity, transferring groups other than amino-acyl groups"/>
    <property type="evidence" value="ECO:0007669"/>
    <property type="project" value="InterPro"/>
</dbReference>
<dbReference type="Proteomes" id="UP000184038">
    <property type="component" value="Unassembled WGS sequence"/>
</dbReference>
<dbReference type="EMBL" id="FRCP01000014">
    <property type="protein sequence ID" value="SHM65735.1"/>
    <property type="molecule type" value="Genomic_DNA"/>
</dbReference>
<protein>
    <submittedName>
        <fullName evidence="2">Acetyltransferase (GNAT) family protein</fullName>
    </submittedName>
</protein>
<dbReference type="InterPro" id="IPR000182">
    <property type="entry name" value="GNAT_dom"/>
</dbReference>
<gene>
    <name evidence="2" type="ORF">SAMN02746066_02769</name>
</gene>
<accession>A0A1M7KK11</accession>
<evidence type="ECO:0000313" key="3">
    <source>
        <dbReference type="Proteomes" id="UP000184038"/>
    </source>
</evidence>
<dbReference type="AlphaFoldDB" id="A0A1M7KK11"/>
<dbReference type="Pfam" id="PF00583">
    <property type="entry name" value="Acetyltransf_1"/>
    <property type="match status" value="1"/>
</dbReference>
<dbReference type="InterPro" id="IPR050276">
    <property type="entry name" value="MshD_Acetyltransferase"/>
</dbReference>
<proteinExistence type="predicted"/>